<keyword evidence="2" id="KW-1185">Reference proteome</keyword>
<proteinExistence type="predicted"/>
<name>A0A2H3AGY6_9AGAR</name>
<dbReference type="AlphaFoldDB" id="A0A2H3AGY6"/>
<sequence length="140" mass="15952">MYYRVHAFTRMYTRAHGLSPLTNAMETHVKLMSNQCLPHLSALDYICLPMVSGVDEWGVHPCKRVCILSCLVGIRLFGVCPFPFYRTPNQCRLRRRLSSQSLSRRADRIPYSLQANTVVLGALRRAGSLRSLNALPRVLF</sequence>
<organism evidence="1 2">
    <name type="scientific">Armillaria solidipes</name>
    <dbReference type="NCBI Taxonomy" id="1076256"/>
    <lineage>
        <taxon>Eukaryota</taxon>
        <taxon>Fungi</taxon>
        <taxon>Dikarya</taxon>
        <taxon>Basidiomycota</taxon>
        <taxon>Agaricomycotina</taxon>
        <taxon>Agaricomycetes</taxon>
        <taxon>Agaricomycetidae</taxon>
        <taxon>Agaricales</taxon>
        <taxon>Marasmiineae</taxon>
        <taxon>Physalacriaceae</taxon>
        <taxon>Armillaria</taxon>
    </lineage>
</organism>
<evidence type="ECO:0000313" key="1">
    <source>
        <dbReference type="EMBL" id="PBK58259.1"/>
    </source>
</evidence>
<gene>
    <name evidence="1" type="ORF">ARMSODRAFT_169141</name>
</gene>
<accession>A0A2H3AGY6</accession>
<reference evidence="2" key="1">
    <citation type="journal article" date="2017" name="Nat. Ecol. Evol.">
        <title>Genome expansion and lineage-specific genetic innovations in the forest pathogenic fungi Armillaria.</title>
        <authorList>
            <person name="Sipos G."/>
            <person name="Prasanna A.N."/>
            <person name="Walter M.C."/>
            <person name="O'Connor E."/>
            <person name="Balint B."/>
            <person name="Krizsan K."/>
            <person name="Kiss B."/>
            <person name="Hess J."/>
            <person name="Varga T."/>
            <person name="Slot J."/>
            <person name="Riley R."/>
            <person name="Boka B."/>
            <person name="Rigling D."/>
            <person name="Barry K."/>
            <person name="Lee J."/>
            <person name="Mihaltcheva S."/>
            <person name="LaButti K."/>
            <person name="Lipzen A."/>
            <person name="Waldron R."/>
            <person name="Moloney N.M."/>
            <person name="Sperisen C."/>
            <person name="Kredics L."/>
            <person name="Vagvoelgyi C."/>
            <person name="Patrignani A."/>
            <person name="Fitzpatrick D."/>
            <person name="Nagy I."/>
            <person name="Doyle S."/>
            <person name="Anderson J.B."/>
            <person name="Grigoriev I.V."/>
            <person name="Gueldener U."/>
            <person name="Muensterkoetter M."/>
            <person name="Nagy L.G."/>
        </authorList>
    </citation>
    <scope>NUCLEOTIDE SEQUENCE [LARGE SCALE GENOMIC DNA]</scope>
    <source>
        <strain evidence="2">28-4</strain>
    </source>
</reference>
<dbReference type="EMBL" id="KZ293564">
    <property type="protein sequence ID" value="PBK58259.1"/>
    <property type="molecule type" value="Genomic_DNA"/>
</dbReference>
<dbReference type="Proteomes" id="UP000218334">
    <property type="component" value="Unassembled WGS sequence"/>
</dbReference>
<evidence type="ECO:0000313" key="2">
    <source>
        <dbReference type="Proteomes" id="UP000218334"/>
    </source>
</evidence>
<protein>
    <submittedName>
        <fullName evidence="1">Uncharacterized protein</fullName>
    </submittedName>
</protein>